<dbReference type="AlphaFoldDB" id="A0A846WYL9"/>
<proteinExistence type="predicted"/>
<dbReference type="RefSeq" id="WP_168545332.1">
    <property type="nucleotide sequence ID" value="NZ_BAAAKS010000062.1"/>
</dbReference>
<feature type="compositionally biased region" description="Pro residues" evidence="1">
    <location>
        <begin position="48"/>
        <end position="66"/>
    </location>
</feature>
<evidence type="ECO:0000313" key="2">
    <source>
        <dbReference type="EMBL" id="NKY18278.1"/>
    </source>
</evidence>
<evidence type="ECO:0000313" key="3">
    <source>
        <dbReference type="Proteomes" id="UP000582646"/>
    </source>
</evidence>
<name>A0A846WYL9_9ACTN</name>
<gene>
    <name evidence="2" type="ORF">HF999_07835</name>
</gene>
<dbReference type="InterPro" id="IPR045596">
    <property type="entry name" value="DUF6459"/>
</dbReference>
<protein>
    <submittedName>
        <fullName evidence="2">Uncharacterized protein</fullName>
    </submittedName>
</protein>
<accession>A0A846WYL9</accession>
<organism evidence="2 3">
    <name type="scientific">Tsukamurella spumae</name>
    <dbReference type="NCBI Taxonomy" id="44753"/>
    <lineage>
        <taxon>Bacteria</taxon>
        <taxon>Bacillati</taxon>
        <taxon>Actinomycetota</taxon>
        <taxon>Actinomycetes</taxon>
        <taxon>Mycobacteriales</taxon>
        <taxon>Tsukamurellaceae</taxon>
        <taxon>Tsukamurella</taxon>
    </lineage>
</organism>
<keyword evidence="3" id="KW-1185">Reference proteome</keyword>
<sequence length="189" mass="19614">MSMGAIILTAGGTGSRTPSSKERGFVVLRAPSAEPPAEPLTRPRATPAAPPVPAPSKSGPPAPTALPGPVAAVHPDAHRFVLSTLRPVFEVLDRRRPAKHLAAIASTTVVDVLRTLADHGPAGIVSGWGDVHVGTPRALAPRTRPRAGDPEVGAEIFLTYSRGDRVLAAAGRVEATAGRWRWVAFTTAA</sequence>
<evidence type="ECO:0000256" key="1">
    <source>
        <dbReference type="SAM" id="MobiDB-lite"/>
    </source>
</evidence>
<dbReference type="EMBL" id="JAAXOQ010000008">
    <property type="protein sequence ID" value="NKY18278.1"/>
    <property type="molecule type" value="Genomic_DNA"/>
</dbReference>
<dbReference type="Proteomes" id="UP000582646">
    <property type="component" value="Unassembled WGS sequence"/>
</dbReference>
<feature type="region of interest" description="Disordered" evidence="1">
    <location>
        <begin position="1"/>
        <end position="67"/>
    </location>
</feature>
<reference evidence="2 3" key="1">
    <citation type="submission" date="2020-04" db="EMBL/GenBank/DDBJ databases">
        <title>MicrobeNet Type strains.</title>
        <authorList>
            <person name="Nicholson A.C."/>
        </authorList>
    </citation>
    <scope>NUCLEOTIDE SEQUENCE [LARGE SCALE GENOMIC DNA]</scope>
    <source>
        <strain evidence="2 3">DSM 44113</strain>
    </source>
</reference>
<comment type="caution">
    <text evidence="2">The sequence shown here is derived from an EMBL/GenBank/DDBJ whole genome shotgun (WGS) entry which is preliminary data.</text>
</comment>
<dbReference type="Pfam" id="PF20060">
    <property type="entry name" value="DUF6459"/>
    <property type="match status" value="1"/>
</dbReference>